<keyword evidence="1" id="KW-0472">Membrane</keyword>
<accession>A0AAX1EJM6</accession>
<keyword evidence="1" id="KW-1133">Transmembrane helix</keyword>
<protein>
    <submittedName>
        <fullName evidence="3">Alpha/beta hydrolase</fullName>
    </submittedName>
</protein>
<dbReference type="SUPFAM" id="SSF53474">
    <property type="entry name" value="alpha/beta-Hydrolases"/>
    <property type="match status" value="1"/>
</dbReference>
<evidence type="ECO:0000313" key="4">
    <source>
        <dbReference type="Proteomes" id="UP000295517"/>
    </source>
</evidence>
<keyword evidence="3" id="KW-0378">Hydrolase</keyword>
<dbReference type="Pfam" id="PF12146">
    <property type="entry name" value="Hydrolase_4"/>
    <property type="match status" value="1"/>
</dbReference>
<feature type="domain" description="Serine aminopeptidase S33" evidence="2">
    <location>
        <begin position="71"/>
        <end position="174"/>
    </location>
</feature>
<feature type="transmembrane region" description="Helical" evidence="1">
    <location>
        <begin position="6"/>
        <end position="22"/>
    </location>
</feature>
<dbReference type="GO" id="GO:0016787">
    <property type="term" value="F:hydrolase activity"/>
    <property type="evidence" value="ECO:0007669"/>
    <property type="project" value="UniProtKB-KW"/>
</dbReference>
<dbReference type="PANTHER" id="PTHR12277">
    <property type="entry name" value="ALPHA/BETA HYDROLASE DOMAIN-CONTAINING PROTEIN"/>
    <property type="match status" value="1"/>
</dbReference>
<dbReference type="InterPro" id="IPR029058">
    <property type="entry name" value="AB_hydrolase_fold"/>
</dbReference>
<evidence type="ECO:0000259" key="2">
    <source>
        <dbReference type="Pfam" id="PF12146"/>
    </source>
</evidence>
<reference evidence="3 4" key="1">
    <citation type="submission" date="2019-03" db="EMBL/GenBank/DDBJ databases">
        <title>Diverse conjugative elements silence natural transformation in Legionella species.</title>
        <authorList>
            <person name="Durieux I."/>
            <person name="Ginevra C."/>
            <person name="Attaiech L."/>
            <person name="Picq K."/>
            <person name="Juan P.A."/>
            <person name="Jarraud S."/>
            <person name="Charpentier X."/>
        </authorList>
    </citation>
    <scope>NUCLEOTIDE SEQUENCE [LARGE SCALE GENOMIC DNA]</scope>
    <source>
        <strain evidence="3 4">HL-0427-4011</strain>
    </source>
</reference>
<sequence>MLKEIGWILVIILLFIAILYGLQRSFIYLPAKITPRRGDFQANDMSKIKLQTADDLSLLAWYKAAEDNLPTVIYLHGNAGHIGYRMPIARKLMDAGFGVLLVEYRGYGGNAGRPSEKGFYMDGEAAIQFLLQRGLTPQEMVLYGESIGSGVATYLAAKLPVCAVILQSPMTSLKGLARFHYPWFPFSPWDKYDSLKRIDKINASLLILHGKQDRVVPFEEGKTLFEKAVEPKLMISFTDRGHNNLWDNTFYQKILDFIRAHCA</sequence>
<keyword evidence="1" id="KW-0812">Transmembrane</keyword>
<evidence type="ECO:0000313" key="3">
    <source>
        <dbReference type="EMBL" id="QBR85277.1"/>
    </source>
</evidence>
<organism evidence="3 4">
    <name type="scientific">Legionella israelensis</name>
    <dbReference type="NCBI Taxonomy" id="454"/>
    <lineage>
        <taxon>Bacteria</taxon>
        <taxon>Pseudomonadati</taxon>
        <taxon>Pseudomonadota</taxon>
        <taxon>Gammaproteobacteria</taxon>
        <taxon>Legionellales</taxon>
        <taxon>Legionellaceae</taxon>
        <taxon>Legionella</taxon>
    </lineage>
</organism>
<dbReference type="Gene3D" id="3.40.50.1820">
    <property type="entry name" value="alpha/beta hydrolase"/>
    <property type="match status" value="1"/>
</dbReference>
<dbReference type="InterPro" id="IPR022742">
    <property type="entry name" value="Hydrolase_4"/>
</dbReference>
<proteinExistence type="predicted"/>
<evidence type="ECO:0000256" key="1">
    <source>
        <dbReference type="SAM" id="Phobius"/>
    </source>
</evidence>
<dbReference type="PANTHER" id="PTHR12277:SF81">
    <property type="entry name" value="PROTEIN ABHD13"/>
    <property type="match status" value="1"/>
</dbReference>
<gene>
    <name evidence="3" type="ORF">E3983_01795</name>
</gene>
<dbReference type="Proteomes" id="UP000295517">
    <property type="component" value="Chromosome"/>
</dbReference>
<dbReference type="AlphaFoldDB" id="A0AAX1EJM6"/>
<name>A0AAX1EJM6_9GAMM</name>
<dbReference type="EMBL" id="CP038254">
    <property type="protein sequence ID" value="QBR85277.1"/>
    <property type="molecule type" value="Genomic_DNA"/>
</dbReference>